<evidence type="ECO:0000313" key="3">
    <source>
        <dbReference type="EMBL" id="AQZ95972.1"/>
    </source>
</evidence>
<dbReference type="InterPro" id="IPR029058">
    <property type="entry name" value="AB_hydrolase_fold"/>
</dbReference>
<dbReference type="Gene3D" id="3.40.50.1820">
    <property type="entry name" value="alpha/beta hydrolase"/>
    <property type="match status" value="1"/>
</dbReference>
<sequence>MQGGKVNFIQLNNARIAYVREGQGVPVLLLHGLGSSLQDWQPQINDLSRYAQVWALDLRGHGDSQALRAPVTVAELAGDVAEFIETVGIQDCILVGISMGGMIGFELLARRPELLGGLVVINSAPSFPLDSWAVRFKVATRLAMIRLLGLKTLGHVLAHKLFPHPEQADLRRRVAQRLASNDRVSYLHALRAILGWAAPDSVNQADVPVLVVAGDRDYTPLAFKQAYTAQLLNAKLEVVCDSGHATPLDQPEQLNALLHDFIRRDCPFTEVAAYVP</sequence>
<dbReference type="InterPro" id="IPR000073">
    <property type="entry name" value="AB_hydrolase_1"/>
</dbReference>
<evidence type="ECO:0000259" key="2">
    <source>
        <dbReference type="Pfam" id="PF00561"/>
    </source>
</evidence>
<dbReference type="Pfam" id="PF00561">
    <property type="entry name" value="Abhydrolase_1"/>
    <property type="match status" value="1"/>
</dbReference>
<evidence type="ECO:0000313" key="4">
    <source>
        <dbReference type="Proteomes" id="UP000243488"/>
    </source>
</evidence>
<dbReference type="STRING" id="1931241.BVH74_14965"/>
<keyword evidence="1" id="KW-0378">Hydrolase</keyword>
<evidence type="ECO:0000256" key="1">
    <source>
        <dbReference type="ARBA" id="ARBA00022801"/>
    </source>
</evidence>
<dbReference type="KEGG" id="ppha:BVH74_14965"/>
<dbReference type="EMBL" id="CP020100">
    <property type="protein sequence ID" value="AQZ95972.1"/>
    <property type="molecule type" value="Genomic_DNA"/>
</dbReference>
<dbReference type="SUPFAM" id="SSF53474">
    <property type="entry name" value="alpha/beta-Hydrolases"/>
    <property type="match status" value="1"/>
</dbReference>
<dbReference type="GO" id="GO:0016020">
    <property type="term" value="C:membrane"/>
    <property type="evidence" value="ECO:0007669"/>
    <property type="project" value="TreeGrafter"/>
</dbReference>
<accession>A0A1V0B7R2</accession>
<dbReference type="PANTHER" id="PTHR43798">
    <property type="entry name" value="MONOACYLGLYCEROL LIPASE"/>
    <property type="match status" value="1"/>
</dbReference>
<keyword evidence="4" id="KW-1185">Reference proteome</keyword>
<dbReference type="GO" id="GO:0016787">
    <property type="term" value="F:hydrolase activity"/>
    <property type="evidence" value="ECO:0007669"/>
    <property type="project" value="UniProtKB-KW"/>
</dbReference>
<protein>
    <recommendedName>
        <fullName evidence="2">AB hydrolase-1 domain-containing protein</fullName>
    </recommendedName>
</protein>
<feature type="domain" description="AB hydrolase-1" evidence="2">
    <location>
        <begin position="26"/>
        <end position="249"/>
    </location>
</feature>
<reference evidence="3 4" key="1">
    <citation type="submission" date="2017-03" db="EMBL/GenBank/DDBJ databases">
        <title>Complete genome sequence of the novel DNRA strain Pseudomonas sp. S-6-2 isolated from Chinese polluted river sediment. Journal of Biotechnology.</title>
        <authorList>
            <person name="Li J."/>
            <person name="Xiang F."/>
            <person name="Wang L."/>
            <person name="Xi L."/>
            <person name="Liu J."/>
        </authorList>
    </citation>
    <scope>NUCLEOTIDE SEQUENCE [LARGE SCALE GENOMIC DNA]</scope>
    <source>
        <strain evidence="3 4">S-6-2</strain>
    </source>
</reference>
<dbReference type="PANTHER" id="PTHR43798:SF31">
    <property type="entry name" value="AB HYDROLASE SUPERFAMILY PROTEIN YCLE"/>
    <property type="match status" value="1"/>
</dbReference>
<gene>
    <name evidence="3" type="ORF">BVH74_14965</name>
</gene>
<dbReference type="Proteomes" id="UP000243488">
    <property type="component" value="Chromosome"/>
</dbReference>
<dbReference type="AlphaFoldDB" id="A0A1V0B7R2"/>
<proteinExistence type="predicted"/>
<name>A0A1V0B7R2_9GAMM</name>
<organism evidence="3 4">
    <name type="scientific">Halopseudomonas phragmitis</name>
    <dbReference type="NCBI Taxonomy" id="1931241"/>
    <lineage>
        <taxon>Bacteria</taxon>
        <taxon>Pseudomonadati</taxon>
        <taxon>Pseudomonadota</taxon>
        <taxon>Gammaproteobacteria</taxon>
        <taxon>Pseudomonadales</taxon>
        <taxon>Pseudomonadaceae</taxon>
        <taxon>Halopseudomonas</taxon>
    </lineage>
</organism>
<dbReference type="InterPro" id="IPR050266">
    <property type="entry name" value="AB_hydrolase_sf"/>
</dbReference>